<dbReference type="SMART" id="SM01101">
    <property type="entry name" value="CRISPR_assoc"/>
    <property type="match status" value="1"/>
</dbReference>
<dbReference type="RefSeq" id="WP_380975758.1">
    <property type="nucleotide sequence ID" value="NZ_JBHTEF010000001.1"/>
</dbReference>
<sequence length="238" mass="26068">MYLTRIYLDPRRRGCRDLVASSQRLHAAVLGAFAPGARREADGQRVLWRLDELEGRRLALFISSPVAPDPAALVEAAGWRTEGGVTTRRTDDFLASLAAGQRWRFRVTVNPTYRSAEERDAKGRKKVLGHVTVDQQTRWLLDRAPANGFRIPGAAELTGDVARATDEDGTVIEIDEPVISLVGRDLQKFRRGDALVTLQKATFEGTLEVTDASLLRSALVGGIGRAKGYGCGLLTLSR</sequence>
<proteinExistence type="predicted"/>
<accession>A0ABW2SQ08</accession>
<keyword evidence="2" id="KW-1185">Reference proteome</keyword>
<comment type="caution">
    <text evidence="1">The sequence shown here is derived from an EMBL/GenBank/DDBJ whole genome shotgun (WGS) entry which is preliminary data.</text>
</comment>
<reference evidence="2" key="1">
    <citation type="journal article" date="2019" name="Int. J. Syst. Evol. Microbiol.">
        <title>The Global Catalogue of Microorganisms (GCM) 10K type strain sequencing project: providing services to taxonomists for standard genome sequencing and annotation.</title>
        <authorList>
            <consortium name="The Broad Institute Genomics Platform"/>
            <consortium name="The Broad Institute Genome Sequencing Center for Infectious Disease"/>
            <person name="Wu L."/>
            <person name="Ma J."/>
        </authorList>
    </citation>
    <scope>NUCLEOTIDE SEQUENCE [LARGE SCALE GENOMIC DNA]</scope>
    <source>
        <strain evidence="2">CCUG 56698</strain>
    </source>
</reference>
<protein>
    <submittedName>
        <fullName evidence="1">Type I-E CRISPR-associated protein Cas6/Cse3/CasE</fullName>
    </submittedName>
</protein>
<dbReference type="NCBIfam" id="TIGR01907">
    <property type="entry name" value="casE_Cse3"/>
    <property type="match status" value="1"/>
</dbReference>
<dbReference type="Gene3D" id="3.30.70.1200">
    <property type="entry name" value="Crispr-associated protein, domain 1"/>
    <property type="match status" value="1"/>
</dbReference>
<dbReference type="InterPro" id="IPR010179">
    <property type="entry name" value="CRISPR-assoc_prot_Cse3"/>
</dbReference>
<dbReference type="Proteomes" id="UP001596527">
    <property type="component" value="Unassembled WGS sequence"/>
</dbReference>
<dbReference type="Pfam" id="PF08798">
    <property type="entry name" value="CRISPR_assoc"/>
    <property type="match status" value="1"/>
</dbReference>
<dbReference type="SUPFAM" id="SSF117987">
    <property type="entry name" value="CRISPR-associated protein"/>
    <property type="match status" value="2"/>
</dbReference>
<dbReference type="EMBL" id="JBHTEF010000001">
    <property type="protein sequence ID" value="MFC7581990.1"/>
    <property type="molecule type" value="Genomic_DNA"/>
</dbReference>
<evidence type="ECO:0000313" key="2">
    <source>
        <dbReference type="Proteomes" id="UP001596527"/>
    </source>
</evidence>
<evidence type="ECO:0000313" key="1">
    <source>
        <dbReference type="EMBL" id="MFC7581990.1"/>
    </source>
</evidence>
<organism evidence="1 2">
    <name type="scientific">Schaalia naturae</name>
    <dbReference type="NCBI Taxonomy" id="635203"/>
    <lineage>
        <taxon>Bacteria</taxon>
        <taxon>Bacillati</taxon>
        <taxon>Actinomycetota</taxon>
        <taxon>Actinomycetes</taxon>
        <taxon>Actinomycetales</taxon>
        <taxon>Actinomycetaceae</taxon>
        <taxon>Schaalia</taxon>
    </lineage>
</organism>
<gene>
    <name evidence="1" type="primary">cas6e</name>
    <name evidence="1" type="ORF">ACFQWG_12370</name>
</gene>
<dbReference type="Gene3D" id="3.30.70.1210">
    <property type="entry name" value="Crispr-associated protein, domain 2"/>
    <property type="match status" value="1"/>
</dbReference>
<dbReference type="CDD" id="cd09727">
    <property type="entry name" value="Cas6_I-E"/>
    <property type="match status" value="1"/>
</dbReference>
<name>A0ABW2SQ08_9ACTO</name>